<accession>A0AAV8RSD2</accession>
<gene>
    <name evidence="1" type="ORF">OPV22_000061</name>
</gene>
<evidence type="ECO:0000313" key="1">
    <source>
        <dbReference type="EMBL" id="KAJ8509627.1"/>
    </source>
</evidence>
<reference evidence="1 2" key="1">
    <citation type="submission" date="2022-12" db="EMBL/GenBank/DDBJ databases">
        <title>Chromosome-scale assembly of the Ensete ventricosum genome.</title>
        <authorList>
            <person name="Dussert Y."/>
            <person name="Stocks J."/>
            <person name="Wendawek A."/>
            <person name="Woldeyes F."/>
            <person name="Nichols R.A."/>
            <person name="Borrell J.S."/>
        </authorList>
    </citation>
    <scope>NUCLEOTIDE SEQUENCE [LARGE SCALE GENOMIC DNA]</scope>
    <source>
        <strain evidence="2">cv. Maze</strain>
        <tissue evidence="1">Seeds</tissue>
    </source>
</reference>
<keyword evidence="2" id="KW-1185">Reference proteome</keyword>
<sequence>MDLIGLYAHTSQSSVPQHSATSLLHLHENFEIYCYCCQMDLEESADRKEKHNLTIAYNYLQDIRHGFFGTEGPFVQVHSKRDYRVSLLP</sequence>
<dbReference type="AlphaFoldDB" id="A0AAV8RSD2"/>
<dbReference type="Proteomes" id="UP001222027">
    <property type="component" value="Unassembled WGS sequence"/>
</dbReference>
<organism evidence="1 2">
    <name type="scientific">Ensete ventricosum</name>
    <name type="common">Abyssinian banana</name>
    <name type="synonym">Musa ensete</name>
    <dbReference type="NCBI Taxonomy" id="4639"/>
    <lineage>
        <taxon>Eukaryota</taxon>
        <taxon>Viridiplantae</taxon>
        <taxon>Streptophyta</taxon>
        <taxon>Embryophyta</taxon>
        <taxon>Tracheophyta</taxon>
        <taxon>Spermatophyta</taxon>
        <taxon>Magnoliopsida</taxon>
        <taxon>Liliopsida</taxon>
        <taxon>Zingiberales</taxon>
        <taxon>Musaceae</taxon>
        <taxon>Ensete</taxon>
    </lineage>
</organism>
<dbReference type="EMBL" id="JAQQAF010000001">
    <property type="protein sequence ID" value="KAJ8509627.1"/>
    <property type="molecule type" value="Genomic_DNA"/>
</dbReference>
<name>A0AAV8RSD2_ENSVE</name>
<protein>
    <submittedName>
        <fullName evidence="1">Uncharacterized protein</fullName>
    </submittedName>
</protein>
<evidence type="ECO:0000313" key="2">
    <source>
        <dbReference type="Proteomes" id="UP001222027"/>
    </source>
</evidence>
<comment type="caution">
    <text evidence="1">The sequence shown here is derived from an EMBL/GenBank/DDBJ whole genome shotgun (WGS) entry which is preliminary data.</text>
</comment>
<proteinExistence type="predicted"/>